<evidence type="ECO:0000256" key="2">
    <source>
        <dbReference type="SAM" id="MobiDB-lite"/>
    </source>
</evidence>
<dbReference type="RefSeq" id="WP_184962530.1">
    <property type="nucleotide sequence ID" value="NZ_JACHIN010000004.1"/>
</dbReference>
<gene>
    <name evidence="3" type="ORF">HNR40_003580</name>
</gene>
<feature type="compositionally biased region" description="Basic and acidic residues" evidence="2">
    <location>
        <begin position="522"/>
        <end position="537"/>
    </location>
</feature>
<organism evidence="3 4">
    <name type="scientific">Nonomuraea endophytica</name>
    <dbReference type="NCBI Taxonomy" id="714136"/>
    <lineage>
        <taxon>Bacteria</taxon>
        <taxon>Bacillati</taxon>
        <taxon>Actinomycetota</taxon>
        <taxon>Actinomycetes</taxon>
        <taxon>Streptosporangiales</taxon>
        <taxon>Streptosporangiaceae</taxon>
        <taxon>Nonomuraea</taxon>
    </lineage>
</organism>
<protein>
    <submittedName>
        <fullName evidence="3">Uncharacterized protein</fullName>
    </submittedName>
</protein>
<feature type="compositionally biased region" description="Low complexity" evidence="2">
    <location>
        <begin position="275"/>
        <end position="286"/>
    </location>
</feature>
<feature type="region of interest" description="Disordered" evidence="2">
    <location>
        <begin position="220"/>
        <end position="293"/>
    </location>
</feature>
<proteinExistence type="predicted"/>
<sequence length="1082" mass="117363">MASEGILRFITVRPAKARVQPPPSVLIPAAGLFQQLAAAVAGGADRARLREIARGYTTAADQPEPLDPAALREWFYANQDRPLEDADLDGLVRHAYGRALPELVAGDQFAATRARVTDQVLTTALLGDPAGDGQRHLLDAKLLALAVTLSATPPDPTAPASSHGPTPDQSALDQAISDSAASGHAIPEQAIPRQTAHGDAGQGDAVHGNLSDEDVAPWDAARSQADHGQPGQGQPGQGQPGQGQPGQGQGTPGEADSGTGGDVAGQPGDVTGQRAGVAAHGGDVAAQRGGGRRTLGDVVGGVVVVLPGFLGRARQEPLPVPPSIPTDTADQEARDWLARLEEARRELVRLVTDGRHVEYPDVLAPVVPEGDVERQLAELRAANAGRPRLSASARLSDTTTGVLAQLGQLDGEVLPLRAVPVIEEEMRRAGAQVGTPAVPDGVLAFDGGEIDLGRYHRALSDSPAVTDPPPVPQHSQAGVADLLVVRQKIKAYELGEYAHIENVMAGESRERSTRRLTQVEEIIERETETETEKEKDLQSTTRNELQNEAEKHVKSQLDIEAGLQVSGSYGPAVSFTSSLKAGFSTTTEESQRKASSFSQEVTQRTVEKVREKVRTLVRKRTLEEFEENNRHGFSNNLNRHLRGIYRWLNKVYDAQVFNYGQRMMFDFVVPEPAAFYLYGLVENPPQDSELVKPAPPTVAGNPLTPGQINALTYGPLLSRYRVTNAPAQPPELRTASFFAKYDGGNYISTGAAGKVEIPEGYRAYRATVQATHIWAEDVQLHPFQIVFDGKMYDFHNSWGSQGNSTSWLEKDASVSISVAANAWAVAIDLDCKLSPEAYAGWQHAAFDAIITAYQQQLAEYNERKAQRELERSSSQQFGRNPLANRRVERDELKKWVIMMLAKQPELNLDSFKSPTGAPVLDLDKANANGRYIRFLENAFEWQNMLYVFYPHLWGRRARWVSALNVTDPDADFAAFLRAGAARVQVPVRPGFERAVAYFVHTGNVWDGNDVPTVEDELYVPIIDEITTNLGRIDGGVPYPAGSRPWEVVVPTDLVLVQDLSEVPPMRDALRPGAPVILDAGEG</sequence>
<keyword evidence="1" id="KW-0175">Coiled coil</keyword>
<evidence type="ECO:0000313" key="4">
    <source>
        <dbReference type="Proteomes" id="UP000568380"/>
    </source>
</evidence>
<keyword evidence="4" id="KW-1185">Reference proteome</keyword>
<dbReference type="EMBL" id="JACHIN010000004">
    <property type="protein sequence ID" value="MBB5078105.1"/>
    <property type="molecule type" value="Genomic_DNA"/>
</dbReference>
<feature type="region of interest" description="Disordered" evidence="2">
    <location>
        <begin position="522"/>
        <end position="553"/>
    </location>
</feature>
<reference evidence="3 4" key="1">
    <citation type="submission" date="2020-08" db="EMBL/GenBank/DDBJ databases">
        <title>Genomic Encyclopedia of Type Strains, Phase IV (KMG-IV): sequencing the most valuable type-strain genomes for metagenomic binning, comparative biology and taxonomic classification.</title>
        <authorList>
            <person name="Goeker M."/>
        </authorList>
    </citation>
    <scope>NUCLEOTIDE SEQUENCE [LARGE SCALE GENOMIC DNA]</scope>
    <source>
        <strain evidence="3 4">DSM 45385</strain>
    </source>
</reference>
<feature type="compositionally biased region" description="Gly residues" evidence="2">
    <location>
        <begin position="230"/>
        <end position="251"/>
    </location>
</feature>
<feature type="compositionally biased region" description="Low complexity" evidence="2">
    <location>
        <begin position="153"/>
        <end position="162"/>
    </location>
</feature>
<feature type="coiled-coil region" evidence="1">
    <location>
        <begin position="326"/>
        <end position="353"/>
    </location>
</feature>
<comment type="caution">
    <text evidence="3">The sequence shown here is derived from an EMBL/GenBank/DDBJ whole genome shotgun (WGS) entry which is preliminary data.</text>
</comment>
<dbReference type="AlphaFoldDB" id="A0A7W8A245"/>
<dbReference type="Proteomes" id="UP000568380">
    <property type="component" value="Unassembled WGS sequence"/>
</dbReference>
<accession>A0A7W8A245</accession>
<feature type="compositionally biased region" description="Polar residues" evidence="2">
    <location>
        <begin position="163"/>
        <end position="172"/>
    </location>
</feature>
<evidence type="ECO:0000313" key="3">
    <source>
        <dbReference type="EMBL" id="MBB5078105.1"/>
    </source>
</evidence>
<feature type="region of interest" description="Disordered" evidence="2">
    <location>
        <begin position="153"/>
        <end position="172"/>
    </location>
</feature>
<name>A0A7W8A245_9ACTN</name>
<evidence type="ECO:0000256" key="1">
    <source>
        <dbReference type="SAM" id="Coils"/>
    </source>
</evidence>